<proteinExistence type="predicted"/>
<sequence>MLEPPLYFITEHPEKYGILLKDALHSRTKNLVNCEQSVFKDRGPSVAIRLEWPGYRQWSRQIPTKDFRSPPQPLTLAKLAKNVAKCVQRFMQEAKSLSTDGETSDPHWRIGNGTDDIKFEDLVLVSIHHVSLGSWQPQLRLAHPSPTHPHQQPQQHQEVYHLPPAWPASPSPVEMSLPDDQTYYESLRIRRNSTPDIGSHWLSAKEDDESDIIDPFDYDFTNTSDMLKDNTMPDIRSPWPWAREGNDSDVANVAGTDFHSLEPDMLDATMLPAPGWGHILLEHSPNELQQFPQIRSVAH</sequence>
<reference evidence="2" key="2">
    <citation type="submission" date="2015-01" db="EMBL/GenBank/DDBJ databases">
        <title>Evolutionary Origins and Diversification of the Mycorrhizal Mutualists.</title>
        <authorList>
            <consortium name="DOE Joint Genome Institute"/>
            <consortium name="Mycorrhizal Genomics Consortium"/>
            <person name="Kohler A."/>
            <person name="Kuo A."/>
            <person name="Nagy L.G."/>
            <person name="Floudas D."/>
            <person name="Copeland A."/>
            <person name="Barry K.W."/>
            <person name="Cichocki N."/>
            <person name="Veneault-Fourrey C."/>
            <person name="LaButti K."/>
            <person name="Lindquist E.A."/>
            <person name="Lipzen A."/>
            <person name="Lundell T."/>
            <person name="Morin E."/>
            <person name="Murat C."/>
            <person name="Riley R."/>
            <person name="Ohm R."/>
            <person name="Sun H."/>
            <person name="Tunlid A."/>
            <person name="Henrissat B."/>
            <person name="Grigoriev I.V."/>
            <person name="Hibbett D.S."/>
            <person name="Martin F."/>
        </authorList>
    </citation>
    <scope>NUCLEOTIDE SEQUENCE [LARGE SCALE GENOMIC DNA]</scope>
    <source>
        <strain evidence="2">h7</strain>
    </source>
</reference>
<evidence type="ECO:0000313" key="1">
    <source>
        <dbReference type="EMBL" id="KIM48565.1"/>
    </source>
</evidence>
<dbReference type="HOGENOM" id="CLU_930833_0_0_1"/>
<organism evidence="1 2">
    <name type="scientific">Hebeloma cylindrosporum</name>
    <dbReference type="NCBI Taxonomy" id="76867"/>
    <lineage>
        <taxon>Eukaryota</taxon>
        <taxon>Fungi</taxon>
        <taxon>Dikarya</taxon>
        <taxon>Basidiomycota</taxon>
        <taxon>Agaricomycotina</taxon>
        <taxon>Agaricomycetes</taxon>
        <taxon>Agaricomycetidae</taxon>
        <taxon>Agaricales</taxon>
        <taxon>Agaricineae</taxon>
        <taxon>Hymenogastraceae</taxon>
        <taxon>Hebeloma</taxon>
    </lineage>
</organism>
<accession>A0A0C3CIK6</accession>
<dbReference type="Proteomes" id="UP000053424">
    <property type="component" value="Unassembled WGS sequence"/>
</dbReference>
<dbReference type="AlphaFoldDB" id="A0A0C3CIK6"/>
<dbReference type="EMBL" id="KN831768">
    <property type="protein sequence ID" value="KIM48565.1"/>
    <property type="molecule type" value="Genomic_DNA"/>
</dbReference>
<protein>
    <submittedName>
        <fullName evidence="1">Uncharacterized protein</fullName>
    </submittedName>
</protein>
<name>A0A0C3CIK6_HEBCY</name>
<dbReference type="OrthoDB" id="3269405at2759"/>
<reference evidence="1 2" key="1">
    <citation type="submission" date="2014-04" db="EMBL/GenBank/DDBJ databases">
        <authorList>
            <consortium name="DOE Joint Genome Institute"/>
            <person name="Kuo A."/>
            <person name="Gay G."/>
            <person name="Dore J."/>
            <person name="Kohler A."/>
            <person name="Nagy L.G."/>
            <person name="Floudas D."/>
            <person name="Copeland A."/>
            <person name="Barry K.W."/>
            <person name="Cichocki N."/>
            <person name="Veneault-Fourrey C."/>
            <person name="LaButti K."/>
            <person name="Lindquist E.A."/>
            <person name="Lipzen A."/>
            <person name="Lundell T."/>
            <person name="Morin E."/>
            <person name="Murat C."/>
            <person name="Sun H."/>
            <person name="Tunlid A."/>
            <person name="Henrissat B."/>
            <person name="Grigoriev I.V."/>
            <person name="Hibbett D.S."/>
            <person name="Martin F."/>
            <person name="Nordberg H.P."/>
            <person name="Cantor M.N."/>
            <person name="Hua S.X."/>
        </authorList>
    </citation>
    <scope>NUCLEOTIDE SEQUENCE [LARGE SCALE GENOMIC DNA]</scope>
    <source>
        <strain evidence="2">h7</strain>
    </source>
</reference>
<dbReference type="STRING" id="686832.A0A0C3CIK6"/>
<keyword evidence="2" id="KW-1185">Reference proteome</keyword>
<gene>
    <name evidence="1" type="ORF">M413DRAFT_81366</name>
</gene>
<evidence type="ECO:0000313" key="2">
    <source>
        <dbReference type="Proteomes" id="UP000053424"/>
    </source>
</evidence>